<keyword evidence="2" id="KW-0808">Transferase</keyword>
<evidence type="ECO:0000256" key="3">
    <source>
        <dbReference type="ARBA" id="ARBA00022691"/>
    </source>
</evidence>
<dbReference type="PANTHER" id="PTHR43712">
    <property type="entry name" value="PUTATIVE (AFU_ORTHOLOGUE AFUA_4G14580)-RELATED"/>
    <property type="match status" value="1"/>
</dbReference>
<evidence type="ECO:0000259" key="4">
    <source>
        <dbReference type="Pfam" id="PF00891"/>
    </source>
</evidence>
<evidence type="ECO:0000256" key="2">
    <source>
        <dbReference type="ARBA" id="ARBA00022679"/>
    </source>
</evidence>
<keyword evidence="1" id="KW-0489">Methyltransferase</keyword>
<organism evidence="6 7">
    <name type="scientific">Sphaerobolus stellatus (strain SS14)</name>
    <dbReference type="NCBI Taxonomy" id="990650"/>
    <lineage>
        <taxon>Eukaryota</taxon>
        <taxon>Fungi</taxon>
        <taxon>Dikarya</taxon>
        <taxon>Basidiomycota</taxon>
        <taxon>Agaricomycotina</taxon>
        <taxon>Agaricomycetes</taxon>
        <taxon>Phallomycetidae</taxon>
        <taxon>Geastrales</taxon>
        <taxon>Sphaerobolaceae</taxon>
        <taxon>Sphaerobolus</taxon>
    </lineage>
</organism>
<feature type="domain" description="O-methyltransferase C-terminal" evidence="4">
    <location>
        <begin position="225"/>
        <end position="340"/>
    </location>
</feature>
<sequence length="353" mass="38882">MDERLDLLLAHITSAVNVIKSEYSKKGHTIPSLDSPDIHPFDLEEPSIALSDAMKTVDAACEELIATVVNPYRRMADVVKRGSICTVIDAKVPTHLKNAGEKGLAVEVLSEKTGIAPDKLSRVLRYLSTKHIFREIEPGVFVNNRYSILLHEDTPISAAISWYNEECGQASIRLSEVLRHPVYGPSDDPWDCSLGRRFANAMLGVTENVAGSYTSSESSHRLLSLLLMISAYPWAALSSNVTIVDVGGGIGAGSLKLYKSFPNLRFIIQDLPGPVEEGRKASLESGRVSFESFDFFQGSPISGADIYYLKTIRHNWKDDDSVKILTNVRRSMGKHSKLLLRAYLSILSTSSNV</sequence>
<dbReference type="InterPro" id="IPR036388">
    <property type="entry name" value="WH-like_DNA-bd_sf"/>
</dbReference>
<gene>
    <name evidence="6" type="ORF">M422DRAFT_165428</name>
</gene>
<reference evidence="6 7" key="1">
    <citation type="submission" date="2014-06" db="EMBL/GenBank/DDBJ databases">
        <title>Evolutionary Origins and Diversification of the Mycorrhizal Mutualists.</title>
        <authorList>
            <consortium name="DOE Joint Genome Institute"/>
            <consortium name="Mycorrhizal Genomics Consortium"/>
            <person name="Kohler A."/>
            <person name="Kuo A."/>
            <person name="Nagy L.G."/>
            <person name="Floudas D."/>
            <person name="Copeland A."/>
            <person name="Barry K.W."/>
            <person name="Cichocki N."/>
            <person name="Veneault-Fourrey C."/>
            <person name="LaButti K."/>
            <person name="Lindquist E.A."/>
            <person name="Lipzen A."/>
            <person name="Lundell T."/>
            <person name="Morin E."/>
            <person name="Murat C."/>
            <person name="Riley R."/>
            <person name="Ohm R."/>
            <person name="Sun H."/>
            <person name="Tunlid A."/>
            <person name="Henrissat B."/>
            <person name="Grigoriev I.V."/>
            <person name="Hibbett D.S."/>
            <person name="Martin F."/>
        </authorList>
    </citation>
    <scope>NUCLEOTIDE SEQUENCE [LARGE SCALE GENOMIC DNA]</scope>
    <source>
        <strain evidence="6 7">SS14</strain>
    </source>
</reference>
<dbReference type="GO" id="GO:0008171">
    <property type="term" value="F:O-methyltransferase activity"/>
    <property type="evidence" value="ECO:0007669"/>
    <property type="project" value="InterPro"/>
</dbReference>
<keyword evidence="3" id="KW-0949">S-adenosyl-L-methionine</keyword>
<dbReference type="SUPFAM" id="SSF46785">
    <property type="entry name" value="Winged helix' DNA-binding domain"/>
    <property type="match status" value="1"/>
</dbReference>
<keyword evidence="7" id="KW-1185">Reference proteome</keyword>
<dbReference type="PROSITE" id="PS51683">
    <property type="entry name" value="SAM_OMT_II"/>
    <property type="match status" value="1"/>
</dbReference>
<dbReference type="AlphaFoldDB" id="A0A0C9UTX6"/>
<evidence type="ECO:0000259" key="5">
    <source>
        <dbReference type="Pfam" id="PF08100"/>
    </source>
</evidence>
<accession>A0A0C9UTX6</accession>
<feature type="domain" description="O-methyltransferase dimerisation" evidence="5">
    <location>
        <begin position="84"/>
        <end position="151"/>
    </location>
</feature>
<evidence type="ECO:0008006" key="8">
    <source>
        <dbReference type="Google" id="ProtNLM"/>
    </source>
</evidence>
<dbReference type="Gene3D" id="1.10.10.10">
    <property type="entry name" value="Winged helix-like DNA-binding domain superfamily/Winged helix DNA-binding domain"/>
    <property type="match status" value="1"/>
</dbReference>
<dbReference type="SUPFAM" id="SSF53335">
    <property type="entry name" value="S-adenosyl-L-methionine-dependent methyltransferases"/>
    <property type="match status" value="1"/>
</dbReference>
<name>A0A0C9UTX6_SPHS4</name>
<dbReference type="PANTHER" id="PTHR43712:SF2">
    <property type="entry name" value="O-METHYLTRANSFERASE CICE"/>
    <property type="match status" value="1"/>
</dbReference>
<dbReference type="InterPro" id="IPR001077">
    <property type="entry name" value="COMT_C"/>
</dbReference>
<dbReference type="OrthoDB" id="2410195at2759"/>
<dbReference type="Proteomes" id="UP000054279">
    <property type="component" value="Unassembled WGS sequence"/>
</dbReference>
<dbReference type="HOGENOM" id="CLU_005533_0_1_1"/>
<evidence type="ECO:0000256" key="1">
    <source>
        <dbReference type="ARBA" id="ARBA00022603"/>
    </source>
</evidence>
<dbReference type="GO" id="GO:0032259">
    <property type="term" value="P:methylation"/>
    <property type="evidence" value="ECO:0007669"/>
    <property type="project" value="UniProtKB-KW"/>
</dbReference>
<dbReference type="InterPro" id="IPR016461">
    <property type="entry name" value="COMT-like"/>
</dbReference>
<protein>
    <recommendedName>
        <fullName evidence="8">O-methyltransferase domain-containing protein</fullName>
    </recommendedName>
</protein>
<evidence type="ECO:0000313" key="6">
    <source>
        <dbReference type="EMBL" id="KIJ46288.1"/>
    </source>
</evidence>
<dbReference type="Pfam" id="PF08100">
    <property type="entry name" value="Dimerisation"/>
    <property type="match status" value="1"/>
</dbReference>
<dbReference type="InterPro" id="IPR036390">
    <property type="entry name" value="WH_DNA-bd_sf"/>
</dbReference>
<proteinExistence type="predicted"/>
<dbReference type="Pfam" id="PF00891">
    <property type="entry name" value="Methyltransf_2"/>
    <property type="match status" value="1"/>
</dbReference>
<dbReference type="InterPro" id="IPR029063">
    <property type="entry name" value="SAM-dependent_MTases_sf"/>
</dbReference>
<dbReference type="Gene3D" id="3.40.50.150">
    <property type="entry name" value="Vaccinia Virus protein VP39"/>
    <property type="match status" value="1"/>
</dbReference>
<dbReference type="EMBL" id="KN837108">
    <property type="protein sequence ID" value="KIJ46288.1"/>
    <property type="molecule type" value="Genomic_DNA"/>
</dbReference>
<dbReference type="InterPro" id="IPR012967">
    <property type="entry name" value="COMT_dimerisation"/>
</dbReference>
<evidence type="ECO:0000313" key="7">
    <source>
        <dbReference type="Proteomes" id="UP000054279"/>
    </source>
</evidence>